<organism evidence="1 2">
    <name type="scientific">Mycobacteroides saopaulense</name>
    <dbReference type="NCBI Taxonomy" id="1578165"/>
    <lineage>
        <taxon>Bacteria</taxon>
        <taxon>Bacillati</taxon>
        <taxon>Actinomycetota</taxon>
        <taxon>Actinomycetes</taxon>
        <taxon>Mycobacteriales</taxon>
        <taxon>Mycobacteriaceae</taxon>
        <taxon>Mycobacteroides</taxon>
    </lineage>
</organism>
<dbReference type="EMBL" id="MLIH01000002">
    <property type="protein sequence ID" value="OHU13492.1"/>
    <property type="molecule type" value="Genomic_DNA"/>
</dbReference>
<dbReference type="RefSeq" id="WP_070909321.1">
    <property type="nucleotide sequence ID" value="NZ_MLIC01000001.1"/>
</dbReference>
<keyword evidence="2" id="KW-1185">Reference proteome</keyword>
<accession>A0ABX3C4W7</accession>
<dbReference type="Proteomes" id="UP000179621">
    <property type="component" value="Unassembled WGS sequence"/>
</dbReference>
<gene>
    <name evidence="1" type="ORF">BKG73_01910</name>
</gene>
<evidence type="ECO:0000313" key="2">
    <source>
        <dbReference type="Proteomes" id="UP000179621"/>
    </source>
</evidence>
<comment type="caution">
    <text evidence="1">The sequence shown here is derived from an EMBL/GenBank/DDBJ whole genome shotgun (WGS) entry which is preliminary data.</text>
</comment>
<name>A0ABX3C4W7_9MYCO</name>
<proteinExistence type="predicted"/>
<sequence length="141" mass="15044">MVTRTAPHSVSPDVNLLILVEAGPAHDLREHPGETNSAAPIFEAIRAAGHTVSPLHANAASVPPELRSIFVVTAASGPEFDQLNEQLRALPGVTATYLEFDDAYPPPARPRTVPRSGQRWTAARRLRRGGLTALDASRLAG</sequence>
<reference evidence="1 2" key="1">
    <citation type="submission" date="2016-10" db="EMBL/GenBank/DDBJ databases">
        <title>Evaluation of Human, Animal and Environmental Mycobacterium chelonae Isolates by Core Genome Phylogenomic Analysis, Targeted Gene Comparison, and Anti-microbial Susceptibility Patterns: A Tale of Mistaken Identities.</title>
        <authorList>
            <person name="Fogelson S.B."/>
            <person name="Camus A.C."/>
            <person name="Lorenz W."/>
            <person name="Vasireddy R."/>
            <person name="Vasireddy S."/>
            <person name="Smith T."/>
            <person name="Brown-Elliott B.A."/>
            <person name="Wallace R.J.Jr."/>
            <person name="Hasan N.A."/>
            <person name="Reischl U."/>
            <person name="Sanchez S."/>
        </authorList>
    </citation>
    <scope>NUCLEOTIDE SEQUENCE [LARGE SCALE GENOMIC DNA]</scope>
    <source>
        <strain evidence="1 2">8528</strain>
    </source>
</reference>
<protein>
    <submittedName>
        <fullName evidence="1">Uncharacterized protein</fullName>
    </submittedName>
</protein>
<evidence type="ECO:0000313" key="1">
    <source>
        <dbReference type="EMBL" id="OHU13492.1"/>
    </source>
</evidence>